<feature type="binding site" evidence="13">
    <location>
        <position position="72"/>
    </location>
    <ligand>
        <name>S-adenosyl-L-methionine</name>
        <dbReference type="ChEBI" id="CHEBI:59789"/>
    </ligand>
</feature>
<comment type="caution">
    <text evidence="16">The sequence shown here is derived from an EMBL/GenBank/DDBJ whole genome shotgun (WGS) entry which is preliminary data.</text>
</comment>
<dbReference type="GO" id="GO:0046498">
    <property type="term" value="P:S-adenosylhomocysteine metabolic process"/>
    <property type="evidence" value="ECO:0007669"/>
    <property type="project" value="TreeGrafter"/>
</dbReference>
<evidence type="ECO:0000313" key="16">
    <source>
        <dbReference type="EMBL" id="KAK7868539.1"/>
    </source>
</evidence>
<protein>
    <recommendedName>
        <fullName evidence="4">Glycine N-methyltransferase</fullName>
        <ecNumber evidence="3">2.1.1.20</ecNumber>
    </recommendedName>
</protein>
<comment type="catalytic activity">
    <reaction evidence="11">
        <text>glycine + S-adenosyl-L-methionine = sarcosine + S-adenosyl-L-homocysteine + H(+)</text>
        <dbReference type="Rhea" id="RHEA:19937"/>
        <dbReference type="ChEBI" id="CHEBI:15378"/>
        <dbReference type="ChEBI" id="CHEBI:57305"/>
        <dbReference type="ChEBI" id="CHEBI:57433"/>
        <dbReference type="ChEBI" id="CHEBI:57856"/>
        <dbReference type="ChEBI" id="CHEBI:59789"/>
        <dbReference type="EC" id="2.1.1.20"/>
    </reaction>
    <physiologicalReaction direction="left-to-right" evidence="11">
        <dbReference type="Rhea" id="RHEA:19938"/>
    </physiologicalReaction>
</comment>
<evidence type="ECO:0000256" key="12">
    <source>
        <dbReference type="PIRNR" id="PIRNR000385"/>
    </source>
</evidence>
<dbReference type="InterPro" id="IPR041698">
    <property type="entry name" value="Methyltransf_25"/>
</dbReference>
<dbReference type="PANTHER" id="PTHR16458:SF2">
    <property type="entry name" value="GLYCINE N-METHYLTRANSFERASE"/>
    <property type="match status" value="1"/>
</dbReference>
<name>A0AAN9W1X4_9ORTH</name>
<evidence type="ECO:0000256" key="14">
    <source>
        <dbReference type="SAM" id="MobiDB-lite"/>
    </source>
</evidence>
<evidence type="ECO:0000256" key="5">
    <source>
        <dbReference type="ARBA" id="ARBA00022490"/>
    </source>
</evidence>
<dbReference type="GO" id="GO:0051289">
    <property type="term" value="P:protein homotetramerization"/>
    <property type="evidence" value="ECO:0007669"/>
    <property type="project" value="TreeGrafter"/>
</dbReference>
<keyword evidence="9 12" id="KW-0949">S-adenosyl-L-methionine</keyword>
<evidence type="ECO:0000313" key="17">
    <source>
        <dbReference type="Proteomes" id="UP001378592"/>
    </source>
</evidence>
<dbReference type="Proteomes" id="UP001378592">
    <property type="component" value="Unassembled WGS sequence"/>
</dbReference>
<dbReference type="GO" id="GO:0006111">
    <property type="term" value="P:regulation of gluconeogenesis"/>
    <property type="evidence" value="ECO:0007669"/>
    <property type="project" value="TreeGrafter"/>
</dbReference>
<dbReference type="GO" id="GO:0046500">
    <property type="term" value="P:S-adenosylmethionine metabolic process"/>
    <property type="evidence" value="ECO:0007669"/>
    <property type="project" value="TreeGrafter"/>
</dbReference>
<dbReference type="GO" id="GO:1901052">
    <property type="term" value="P:sarcosine metabolic process"/>
    <property type="evidence" value="ECO:0007669"/>
    <property type="project" value="TreeGrafter"/>
</dbReference>
<dbReference type="InterPro" id="IPR014369">
    <property type="entry name" value="Gly/Sar_N_MeTrfase"/>
</dbReference>
<evidence type="ECO:0000256" key="13">
    <source>
        <dbReference type="PIRSR" id="PIRSR000385-2"/>
    </source>
</evidence>
<keyword evidence="5" id="KW-0963">Cytoplasm</keyword>
<dbReference type="Pfam" id="PF13649">
    <property type="entry name" value="Methyltransf_25"/>
    <property type="match status" value="1"/>
</dbReference>
<dbReference type="FunFam" id="3.40.50.150:FF:000113">
    <property type="entry name" value="Glycine N-methyltransferase"/>
    <property type="match status" value="1"/>
</dbReference>
<reference evidence="16 17" key="1">
    <citation type="submission" date="2024-03" db="EMBL/GenBank/DDBJ databases">
        <title>The genome assembly and annotation of the cricket Gryllus longicercus Weissman &amp; Gray.</title>
        <authorList>
            <person name="Szrajer S."/>
            <person name="Gray D."/>
            <person name="Ylla G."/>
        </authorList>
    </citation>
    <scope>NUCLEOTIDE SEQUENCE [LARGE SCALE GENOMIC DNA]</scope>
    <source>
        <strain evidence="16">DAG 2021-001</strain>
        <tissue evidence="16">Whole body minus gut</tissue>
    </source>
</reference>
<dbReference type="GO" id="GO:0032259">
    <property type="term" value="P:methylation"/>
    <property type="evidence" value="ECO:0007669"/>
    <property type="project" value="UniProtKB-KW"/>
</dbReference>
<evidence type="ECO:0000256" key="7">
    <source>
        <dbReference type="ARBA" id="ARBA00022603"/>
    </source>
</evidence>
<dbReference type="PIRSF" id="PIRSF000385">
    <property type="entry name" value="Gly_N-mtase"/>
    <property type="match status" value="1"/>
</dbReference>
<proteinExistence type="inferred from homology"/>
<feature type="binding site" evidence="13">
    <location>
        <begin position="103"/>
        <end position="104"/>
    </location>
    <ligand>
        <name>S-adenosyl-L-methionine</name>
        <dbReference type="ChEBI" id="CHEBI:59789"/>
    </ligand>
</feature>
<feature type="binding site" evidence="13">
    <location>
        <position position="17"/>
    </location>
    <ligand>
        <name>S-adenosyl-L-methionine</name>
        <dbReference type="ChEBI" id="CHEBI:59789"/>
    </ligand>
</feature>
<feature type="binding site" evidence="13">
    <location>
        <position position="8"/>
    </location>
    <ligand>
        <name>S-adenosyl-L-methionine</name>
        <dbReference type="ChEBI" id="CHEBI:59789"/>
    </ligand>
</feature>
<evidence type="ECO:0000256" key="11">
    <source>
        <dbReference type="ARBA" id="ARBA00048261"/>
    </source>
</evidence>
<organism evidence="16 17">
    <name type="scientific">Gryllus longicercus</name>
    <dbReference type="NCBI Taxonomy" id="2509291"/>
    <lineage>
        <taxon>Eukaryota</taxon>
        <taxon>Metazoa</taxon>
        <taxon>Ecdysozoa</taxon>
        <taxon>Arthropoda</taxon>
        <taxon>Hexapoda</taxon>
        <taxon>Insecta</taxon>
        <taxon>Pterygota</taxon>
        <taxon>Neoptera</taxon>
        <taxon>Polyneoptera</taxon>
        <taxon>Orthoptera</taxon>
        <taxon>Ensifera</taxon>
        <taxon>Gryllidea</taxon>
        <taxon>Grylloidea</taxon>
        <taxon>Gryllidae</taxon>
        <taxon>Gryllinae</taxon>
        <taxon>Gryllus</taxon>
    </lineage>
</organism>
<dbReference type="EMBL" id="JAZDUA010000092">
    <property type="protein sequence ID" value="KAK7868539.1"/>
    <property type="molecule type" value="Genomic_DNA"/>
</dbReference>
<evidence type="ECO:0000256" key="10">
    <source>
        <dbReference type="ARBA" id="ARBA00022954"/>
    </source>
</evidence>
<dbReference type="GO" id="GO:0016594">
    <property type="term" value="F:glycine binding"/>
    <property type="evidence" value="ECO:0007669"/>
    <property type="project" value="TreeGrafter"/>
</dbReference>
<keyword evidence="10" id="KW-0290">Folate-binding</keyword>
<feature type="binding site" evidence="13">
    <location>
        <position position="51"/>
    </location>
    <ligand>
        <name>S-adenosyl-L-methionine</name>
        <dbReference type="ChEBI" id="CHEBI:59789"/>
    </ligand>
</feature>
<evidence type="ECO:0000256" key="8">
    <source>
        <dbReference type="ARBA" id="ARBA00022679"/>
    </source>
</evidence>
<dbReference type="GO" id="GO:0017174">
    <property type="term" value="F:glycine N-methyltransferase activity"/>
    <property type="evidence" value="ECO:0007669"/>
    <property type="project" value="UniProtKB-EC"/>
</dbReference>
<evidence type="ECO:0000256" key="6">
    <source>
        <dbReference type="ARBA" id="ARBA00022553"/>
    </source>
</evidence>
<dbReference type="GO" id="GO:0042802">
    <property type="term" value="F:identical protein binding"/>
    <property type="evidence" value="ECO:0007669"/>
    <property type="project" value="TreeGrafter"/>
</dbReference>
<evidence type="ECO:0000256" key="1">
    <source>
        <dbReference type="ARBA" id="ARBA00004496"/>
    </source>
</evidence>
<dbReference type="InterPro" id="IPR029063">
    <property type="entry name" value="SAM-dependent_MTases_sf"/>
</dbReference>
<feature type="domain" description="Methyltransferase" evidence="15">
    <location>
        <begin position="47"/>
        <end position="158"/>
    </location>
</feature>
<dbReference type="GO" id="GO:0006730">
    <property type="term" value="P:one-carbon metabolic process"/>
    <property type="evidence" value="ECO:0007669"/>
    <property type="project" value="TreeGrafter"/>
</dbReference>
<dbReference type="GO" id="GO:0005542">
    <property type="term" value="F:folic acid binding"/>
    <property type="evidence" value="ECO:0007669"/>
    <property type="project" value="UniProtKB-KW"/>
</dbReference>
<dbReference type="Gene3D" id="3.30.46.10">
    <property type="entry name" value="Glycine N-methyltransferase, chain A, domain 1"/>
    <property type="match status" value="1"/>
</dbReference>
<dbReference type="Gene3D" id="3.40.50.150">
    <property type="entry name" value="Vaccinia Virus protein VP39"/>
    <property type="match status" value="1"/>
</dbReference>
<keyword evidence="7 12" id="KW-0489">Methyltransferase</keyword>
<comment type="subcellular location">
    <subcellularLocation>
        <location evidence="1">Cytoplasm</location>
    </subcellularLocation>
</comment>
<gene>
    <name evidence="16" type="ORF">R5R35_004821</name>
</gene>
<accession>A0AAN9W1X4</accession>
<keyword evidence="8 12" id="KW-0808">Transferase</keyword>
<feature type="compositionally biased region" description="Acidic residues" evidence="14">
    <location>
        <begin position="284"/>
        <end position="299"/>
    </location>
</feature>
<dbReference type="PROSITE" id="PS51600">
    <property type="entry name" value="SAM_GNMT"/>
    <property type="match status" value="1"/>
</dbReference>
<feature type="region of interest" description="Disordered" evidence="14">
    <location>
        <begin position="272"/>
        <end position="302"/>
    </location>
</feature>
<evidence type="ECO:0000256" key="4">
    <source>
        <dbReference type="ARBA" id="ARBA00019972"/>
    </source>
</evidence>
<keyword evidence="6" id="KW-0597">Phosphoprotein</keyword>
<evidence type="ECO:0000256" key="2">
    <source>
        <dbReference type="ARBA" id="ARBA00011881"/>
    </source>
</evidence>
<feature type="binding site" evidence="13">
    <location>
        <position position="124"/>
    </location>
    <ligand>
        <name>S-adenosyl-L-methionine</name>
        <dbReference type="ChEBI" id="CHEBI:59789"/>
    </ligand>
</feature>
<evidence type="ECO:0000259" key="15">
    <source>
        <dbReference type="Pfam" id="PF13649"/>
    </source>
</evidence>
<comment type="subunit">
    <text evidence="2">Homotetramer.</text>
</comment>
<sequence>MSKVKDQYADGEAARAWARFIGDASRRTRHYGAFLRRLLRARGAERVLDVACGTGVDSVLLLEAGFDVTSCDASDQMLKHALRTRWARRKEPAFDRWAIEEANWLTLPEDLPDARDRFDAVLCLGNSFAHLPARPGPDPQADQRRAIANFWGCVRPGGALIVDHRNYDAILATGATPKSCFYYNNSVTDIRTSVVYVDGEAVEVAMDYEVGRGDGKSVEAVREESQKAKSCFRLTYYPHRLDDFCALLRDALGPVAGHTVYADFRPTPGYTHGLEGDGLGLPDLEGDDDAQDGDGDSPDDQPAVYVHVLQKPL</sequence>
<dbReference type="SUPFAM" id="SSF53335">
    <property type="entry name" value="S-adenosyl-L-methionine-dependent methyltransferases"/>
    <property type="match status" value="1"/>
</dbReference>
<dbReference type="EC" id="2.1.1.20" evidence="3"/>
<dbReference type="GO" id="GO:1904047">
    <property type="term" value="F:S-adenosyl-L-methionine binding"/>
    <property type="evidence" value="ECO:0007669"/>
    <property type="project" value="TreeGrafter"/>
</dbReference>
<dbReference type="PANTHER" id="PTHR16458">
    <property type="entry name" value="GLYCINE N-METHYLTRANSFERASE"/>
    <property type="match status" value="1"/>
</dbReference>
<feature type="binding site" evidence="13">
    <location>
        <position position="27"/>
    </location>
    <ligand>
        <name>S-adenosyl-L-methionine</name>
        <dbReference type="ChEBI" id="CHEBI:59789"/>
    </ligand>
</feature>
<evidence type="ECO:0000256" key="3">
    <source>
        <dbReference type="ARBA" id="ARBA00011999"/>
    </source>
</evidence>
<comment type="similarity">
    <text evidence="12">Belongs to the class I-like SAM-binding methyltransferase superfamily. Glycine N-methyltransferase family.</text>
</comment>
<dbReference type="AlphaFoldDB" id="A0AAN9W1X4"/>
<keyword evidence="17" id="KW-1185">Reference proteome</keyword>
<dbReference type="GO" id="GO:0005829">
    <property type="term" value="C:cytosol"/>
    <property type="evidence" value="ECO:0007669"/>
    <property type="project" value="TreeGrafter"/>
</dbReference>
<dbReference type="CDD" id="cd02440">
    <property type="entry name" value="AdoMet_MTases"/>
    <property type="match status" value="1"/>
</dbReference>
<evidence type="ECO:0000256" key="9">
    <source>
        <dbReference type="ARBA" id="ARBA00022691"/>
    </source>
</evidence>